<evidence type="ECO:0000256" key="1">
    <source>
        <dbReference type="ARBA" id="ARBA00004651"/>
    </source>
</evidence>
<feature type="domain" description="Glycosyltransferase RgtA/B/C/D-like" evidence="9">
    <location>
        <begin position="111"/>
        <end position="241"/>
    </location>
</feature>
<keyword evidence="3" id="KW-0328">Glycosyltransferase</keyword>
<evidence type="ECO:0000256" key="8">
    <source>
        <dbReference type="SAM" id="Phobius"/>
    </source>
</evidence>
<feature type="transmembrane region" description="Helical" evidence="8">
    <location>
        <begin position="334"/>
        <end position="356"/>
    </location>
</feature>
<evidence type="ECO:0000256" key="7">
    <source>
        <dbReference type="ARBA" id="ARBA00023136"/>
    </source>
</evidence>
<feature type="transmembrane region" description="Helical" evidence="8">
    <location>
        <begin position="394"/>
        <end position="413"/>
    </location>
</feature>
<dbReference type="Proteomes" id="UP000054223">
    <property type="component" value="Unassembled WGS sequence"/>
</dbReference>
<evidence type="ECO:0000256" key="4">
    <source>
        <dbReference type="ARBA" id="ARBA00022679"/>
    </source>
</evidence>
<dbReference type="EMBL" id="LNAL01000008">
    <property type="protein sequence ID" value="KUG06043.1"/>
    <property type="molecule type" value="Genomic_DNA"/>
</dbReference>
<evidence type="ECO:0000256" key="2">
    <source>
        <dbReference type="ARBA" id="ARBA00022475"/>
    </source>
</evidence>
<accession>A0A9X0HHP2</accession>
<organism evidence="10 11">
    <name type="scientific">Solirubrum puertoriconensis</name>
    <dbReference type="NCBI Taxonomy" id="1751427"/>
    <lineage>
        <taxon>Bacteria</taxon>
        <taxon>Pseudomonadati</taxon>
        <taxon>Bacteroidota</taxon>
        <taxon>Cytophagia</taxon>
        <taxon>Cytophagales</taxon>
    </lineage>
</organism>
<sequence length="535" mass="60430">MFDLSSDSVRRWVVPLFFGALLALGAALHQDYGIGWDESTERINGIINAKYVAQHLGLGQLAQQEPNYHLVPELAASPDADHGVAYQLLLLALERLCGAHDQRAIYLLRHFVNFLFFVAGAAALYALARRRFSDWRAGLLAAALLVLTPRFFAEAFVNYKDVVFASVFILGVFTLWRMLQRPNIWWVLLHAAASAFAIDVRTMGVLLPALTVGFGLLETWQEPTRRRALLLAVAAYLPLMAAFTVAGWPYLWEAPFANFLLAFRSFSRYRSTLHNFYLGELISARHLPWHYASVWIVVTTPLPFIALALLGLGRTITDTWRSMRQWAVPVATRFDLLVAAWLFGPLLSVIVFRSVIYDGWRHLYFVYPALVLLMAAGFRTLLQALTRWAPRQRATLASLLTAGLLLPPLAYLVRAHPQQQLYFSIPNTFAAGLFERDYWGVSYRQGLEWLLRRYPSGPLRVSGPHFMPLYNARLLLRPAERERVVLSSPAQAKYLLTTERLSPPSLPLPPATPLHQITADGIIALRVLQVQYPMP</sequence>
<evidence type="ECO:0000313" key="10">
    <source>
        <dbReference type="EMBL" id="KUG06043.1"/>
    </source>
</evidence>
<dbReference type="GO" id="GO:0009103">
    <property type="term" value="P:lipopolysaccharide biosynthetic process"/>
    <property type="evidence" value="ECO:0007669"/>
    <property type="project" value="UniProtKB-ARBA"/>
</dbReference>
<feature type="transmembrane region" description="Helical" evidence="8">
    <location>
        <begin position="111"/>
        <end position="129"/>
    </location>
</feature>
<keyword evidence="11" id="KW-1185">Reference proteome</keyword>
<dbReference type="RefSeq" id="WP_059071738.1">
    <property type="nucleotide sequence ID" value="NZ_LNAL01000008.1"/>
</dbReference>
<keyword evidence="5 8" id="KW-0812">Transmembrane</keyword>
<dbReference type="AlphaFoldDB" id="A0A9X0HHP2"/>
<evidence type="ECO:0000313" key="11">
    <source>
        <dbReference type="Proteomes" id="UP000054223"/>
    </source>
</evidence>
<dbReference type="InterPro" id="IPR050297">
    <property type="entry name" value="LipidA_mod_glycosyltrf_83"/>
</dbReference>
<feature type="transmembrane region" description="Helical" evidence="8">
    <location>
        <begin position="229"/>
        <end position="251"/>
    </location>
</feature>
<keyword evidence="6 8" id="KW-1133">Transmembrane helix</keyword>
<feature type="transmembrane region" description="Helical" evidence="8">
    <location>
        <begin position="12"/>
        <end position="29"/>
    </location>
</feature>
<proteinExistence type="predicted"/>
<dbReference type="PANTHER" id="PTHR33908:SF11">
    <property type="entry name" value="MEMBRANE PROTEIN"/>
    <property type="match status" value="1"/>
</dbReference>
<evidence type="ECO:0000256" key="3">
    <source>
        <dbReference type="ARBA" id="ARBA00022676"/>
    </source>
</evidence>
<keyword evidence="7 8" id="KW-0472">Membrane</keyword>
<comment type="subcellular location">
    <subcellularLocation>
        <location evidence="1">Cell membrane</location>
        <topology evidence="1">Multi-pass membrane protein</topology>
    </subcellularLocation>
</comment>
<feature type="transmembrane region" description="Helical" evidence="8">
    <location>
        <begin position="362"/>
        <end position="382"/>
    </location>
</feature>
<dbReference type="Pfam" id="PF13231">
    <property type="entry name" value="PMT_2"/>
    <property type="match status" value="1"/>
</dbReference>
<keyword evidence="4" id="KW-0808">Transferase</keyword>
<dbReference type="OrthoDB" id="2034231at2"/>
<dbReference type="PANTHER" id="PTHR33908">
    <property type="entry name" value="MANNOSYLTRANSFERASE YKCB-RELATED"/>
    <property type="match status" value="1"/>
</dbReference>
<dbReference type="InterPro" id="IPR038731">
    <property type="entry name" value="RgtA/B/C-like"/>
</dbReference>
<evidence type="ECO:0000259" key="9">
    <source>
        <dbReference type="Pfam" id="PF13231"/>
    </source>
</evidence>
<keyword evidence="2" id="KW-1003">Cell membrane</keyword>
<comment type="caution">
    <text evidence="10">The sequence shown here is derived from an EMBL/GenBank/DDBJ whole genome shotgun (WGS) entry which is preliminary data.</text>
</comment>
<feature type="transmembrane region" description="Helical" evidence="8">
    <location>
        <begin position="162"/>
        <end position="179"/>
    </location>
</feature>
<gene>
    <name evidence="10" type="ORF">ASU33_01350</name>
</gene>
<feature type="transmembrane region" description="Helical" evidence="8">
    <location>
        <begin position="185"/>
        <end position="217"/>
    </location>
</feature>
<protein>
    <recommendedName>
        <fullName evidence="9">Glycosyltransferase RgtA/B/C/D-like domain-containing protein</fullName>
    </recommendedName>
</protein>
<name>A0A9X0HHP2_SOLP1</name>
<dbReference type="GO" id="GO:0005886">
    <property type="term" value="C:plasma membrane"/>
    <property type="evidence" value="ECO:0007669"/>
    <property type="project" value="UniProtKB-SubCell"/>
</dbReference>
<evidence type="ECO:0000256" key="6">
    <source>
        <dbReference type="ARBA" id="ARBA00022989"/>
    </source>
</evidence>
<dbReference type="GO" id="GO:0016763">
    <property type="term" value="F:pentosyltransferase activity"/>
    <property type="evidence" value="ECO:0007669"/>
    <property type="project" value="TreeGrafter"/>
</dbReference>
<reference evidence="10 11" key="1">
    <citation type="submission" date="2015-11" db="EMBL/GenBank/DDBJ databases">
        <title>Solirubrum puertoriconensis gen. nov. an environmental bacteria isolated in Puerto Rico.</title>
        <authorList>
            <person name="Cuebas-Irizarry M.F."/>
            <person name="Montalvo-Rodriguez R."/>
        </authorList>
    </citation>
    <scope>NUCLEOTIDE SEQUENCE [LARGE SCALE GENOMIC DNA]</scope>
    <source>
        <strain evidence="10 11">MC1A</strain>
    </source>
</reference>
<feature type="transmembrane region" description="Helical" evidence="8">
    <location>
        <begin position="292"/>
        <end position="313"/>
    </location>
</feature>
<evidence type="ECO:0000256" key="5">
    <source>
        <dbReference type="ARBA" id="ARBA00022692"/>
    </source>
</evidence>